<dbReference type="EMBL" id="JAQQWK010000002">
    <property type="protein sequence ID" value="KAK8051142.1"/>
    <property type="molecule type" value="Genomic_DNA"/>
</dbReference>
<evidence type="ECO:0000313" key="1">
    <source>
        <dbReference type="EMBL" id="KAK8051142.1"/>
    </source>
</evidence>
<accession>A0ABR1TXB4</accession>
<comment type="caution">
    <text evidence="1">The sequence shown here is derived from an EMBL/GenBank/DDBJ whole genome shotgun (WGS) entry which is preliminary data.</text>
</comment>
<reference evidence="1 2" key="1">
    <citation type="submission" date="2023-01" db="EMBL/GenBank/DDBJ databases">
        <title>Analysis of 21 Apiospora genomes using comparative genomics revels a genus with tremendous synthesis potential of carbohydrate active enzymes and secondary metabolites.</title>
        <authorList>
            <person name="Sorensen T."/>
        </authorList>
    </citation>
    <scope>NUCLEOTIDE SEQUENCE [LARGE SCALE GENOMIC DNA]</scope>
    <source>
        <strain evidence="1 2">CBS 33761</strain>
    </source>
</reference>
<organism evidence="1 2">
    <name type="scientific">Apiospora rasikravindrae</name>
    <dbReference type="NCBI Taxonomy" id="990691"/>
    <lineage>
        <taxon>Eukaryota</taxon>
        <taxon>Fungi</taxon>
        <taxon>Dikarya</taxon>
        <taxon>Ascomycota</taxon>
        <taxon>Pezizomycotina</taxon>
        <taxon>Sordariomycetes</taxon>
        <taxon>Xylariomycetidae</taxon>
        <taxon>Amphisphaeriales</taxon>
        <taxon>Apiosporaceae</taxon>
        <taxon>Apiospora</taxon>
    </lineage>
</organism>
<proteinExistence type="predicted"/>
<gene>
    <name evidence="1" type="ORF">PG993_002527</name>
</gene>
<keyword evidence="2" id="KW-1185">Reference proteome</keyword>
<name>A0ABR1TXB4_9PEZI</name>
<sequence>MPVGLKGPVGGGGYWEGTTSQGSAGAAAGAVVGKGSAEAAAEAAAGKGSAEQVAAEQVVAEQVAAEQVAAEQVVAEQAAAEQVATEQVAAGGGGGCGGCWPIPKLMFNQERKGKTHPVDAQSPHLGYPPSDAGGIWPWPYFASLDLQVTLQQFHFQVAIVIEGQLAS</sequence>
<evidence type="ECO:0000313" key="2">
    <source>
        <dbReference type="Proteomes" id="UP001444661"/>
    </source>
</evidence>
<protein>
    <submittedName>
        <fullName evidence="1">Uncharacterized protein</fullName>
    </submittedName>
</protein>
<dbReference type="Proteomes" id="UP001444661">
    <property type="component" value="Unassembled WGS sequence"/>
</dbReference>